<dbReference type="Pfam" id="PF01584">
    <property type="entry name" value="CheW"/>
    <property type="match status" value="1"/>
</dbReference>
<dbReference type="PROSITE" id="PS50851">
    <property type="entry name" value="CHEW"/>
    <property type="match status" value="1"/>
</dbReference>
<evidence type="ECO:0000313" key="5">
    <source>
        <dbReference type="EMBL" id="UYP44694.1"/>
    </source>
</evidence>
<keyword evidence="3" id="KW-0175">Coiled coil</keyword>
<feature type="coiled-coil region" evidence="3">
    <location>
        <begin position="179"/>
        <end position="209"/>
    </location>
</feature>
<dbReference type="Gene3D" id="2.40.50.180">
    <property type="entry name" value="CheA-289, Domain 4"/>
    <property type="match status" value="1"/>
</dbReference>
<name>A0ABY6HMF5_9ARCH</name>
<dbReference type="CDD" id="cd17909">
    <property type="entry name" value="CheC_ClassI"/>
    <property type="match status" value="1"/>
</dbReference>
<dbReference type="PANTHER" id="PTHR43693">
    <property type="entry name" value="PROTEIN PHOSPHATASE CHEZ"/>
    <property type="match status" value="1"/>
</dbReference>
<gene>
    <name evidence="5" type="ORF">NEF87_000979</name>
</gene>
<dbReference type="SMART" id="SM00260">
    <property type="entry name" value="CheW"/>
    <property type="match status" value="1"/>
</dbReference>
<dbReference type="Pfam" id="PF04509">
    <property type="entry name" value="CheC"/>
    <property type="match status" value="2"/>
</dbReference>
<keyword evidence="2" id="KW-0378">Hydrolase</keyword>
<protein>
    <recommendedName>
        <fullName evidence="4">CheW-like domain-containing protein</fullName>
    </recommendedName>
</protein>
<evidence type="ECO:0000256" key="2">
    <source>
        <dbReference type="ARBA" id="ARBA00022801"/>
    </source>
</evidence>
<dbReference type="InterPro" id="IPR050992">
    <property type="entry name" value="CheZ_family_phosphatases"/>
</dbReference>
<evidence type="ECO:0000313" key="6">
    <source>
        <dbReference type="Proteomes" id="UP001208689"/>
    </source>
</evidence>
<feature type="domain" description="CheW-like" evidence="4">
    <location>
        <begin position="12"/>
        <end position="171"/>
    </location>
</feature>
<proteinExistence type="predicted"/>
<dbReference type="InterPro" id="IPR036061">
    <property type="entry name" value="CheW-like_dom_sf"/>
</dbReference>
<keyword evidence="1" id="KW-0145">Chemotaxis</keyword>
<dbReference type="InterPro" id="IPR007597">
    <property type="entry name" value="CheC"/>
</dbReference>
<reference evidence="5" key="1">
    <citation type="submission" date="2022-09" db="EMBL/GenBank/DDBJ databases">
        <title>Actin cytoskeleton and complex cell architecture in an #Asgard archaeon.</title>
        <authorList>
            <person name="Ponce Toledo R.I."/>
            <person name="Schleper C."/>
            <person name="Rodrigues Oliveira T."/>
            <person name="Wollweber F."/>
            <person name="Xu J."/>
            <person name="Rittmann S."/>
            <person name="Klingl A."/>
            <person name="Pilhofer M."/>
        </authorList>
    </citation>
    <scope>NUCLEOTIDE SEQUENCE</scope>
    <source>
        <strain evidence="5">B-35</strain>
    </source>
</reference>
<evidence type="ECO:0000256" key="1">
    <source>
        <dbReference type="ARBA" id="ARBA00022500"/>
    </source>
</evidence>
<dbReference type="Gene3D" id="3.40.1550.10">
    <property type="entry name" value="CheC-like"/>
    <property type="match status" value="1"/>
</dbReference>
<dbReference type="Gene3D" id="2.30.30.40">
    <property type="entry name" value="SH3 Domains"/>
    <property type="match status" value="1"/>
</dbReference>
<dbReference type="Proteomes" id="UP001208689">
    <property type="component" value="Chromosome"/>
</dbReference>
<dbReference type="SUPFAM" id="SSF50341">
    <property type="entry name" value="CheW-like"/>
    <property type="match status" value="1"/>
</dbReference>
<dbReference type="SUPFAM" id="SSF103039">
    <property type="entry name" value="CheC-like"/>
    <property type="match status" value="1"/>
</dbReference>
<dbReference type="InterPro" id="IPR002545">
    <property type="entry name" value="CheW-lke_dom"/>
</dbReference>
<dbReference type="PANTHER" id="PTHR43693:SF1">
    <property type="entry name" value="PROTEIN PHOSPHATASE CHEZ"/>
    <property type="match status" value="1"/>
</dbReference>
<evidence type="ECO:0000259" key="4">
    <source>
        <dbReference type="PROSITE" id="PS50851"/>
    </source>
</evidence>
<keyword evidence="6" id="KW-1185">Reference proteome</keyword>
<sequence length="550" mass="61925">MSIKDSQIMMAEIPIVRFQIENINFGIDVYQIRDIIRLDDITRVPNCPDYIMGVINLRGQIIPVVNLRKRLSFDVTEYKEDGRVLIVEFGDEISGLVVDSVSEVMLLSSHNIEPRPRYLVNNIDANYLVGLGLNETGQNFEESSFSANKAHGDSDFILLLDIAKVLNLVAKQKEESIIKRIVERKATMLNEEREKIRAEILKMKDLQKDDILSTLQAKLTTQTNSKSTKIDDTFKERQMEIIEKIRQSQDSTLNINFNSKSEQPKISMDLSPKVAVSSNVEALKINTTDSKVDVQPKKRKVKRVIVRKKTDTPQITLETPKEVPLGKLVLPDAQYDNITTKRDTTFEDLDEMQRSLIQEIGNIGAGNAATALSTMIDKRVDISVPRVDVVPTEFLSEKLGGSDQLTIAIYLGVEGDVSMYMMLVFKKSSALRLSDQLLFQERPEEELETNEPLGQMDESALMEIANILGSHYLTALSEFTGLHMIPSPPSLAYDMLGSVIDFIQIELEEKVDTALILNTDIIVEKKKIEGYILILPIPESITSMLSEMGL</sequence>
<dbReference type="EMBL" id="CP104013">
    <property type="protein sequence ID" value="UYP44694.1"/>
    <property type="molecule type" value="Genomic_DNA"/>
</dbReference>
<organism evidence="5 6">
    <name type="scientific">Candidatus Lokiarchaeum ossiferum</name>
    <dbReference type="NCBI Taxonomy" id="2951803"/>
    <lineage>
        <taxon>Archaea</taxon>
        <taxon>Promethearchaeati</taxon>
        <taxon>Promethearchaeota</taxon>
        <taxon>Promethearchaeia</taxon>
        <taxon>Promethearchaeales</taxon>
        <taxon>Promethearchaeaceae</taxon>
        <taxon>Candidatus Lokiarchaeum</taxon>
    </lineage>
</organism>
<evidence type="ECO:0000256" key="3">
    <source>
        <dbReference type="SAM" id="Coils"/>
    </source>
</evidence>
<dbReference type="InterPro" id="IPR028976">
    <property type="entry name" value="CheC-like_sf"/>
</dbReference>
<accession>A0ABY6HMF5</accession>